<accession>A0A4P7C4H7</accession>
<organism evidence="2 3">
    <name type="scientific">Nitrosococcus wardiae</name>
    <dbReference type="NCBI Taxonomy" id="1814290"/>
    <lineage>
        <taxon>Bacteria</taxon>
        <taxon>Pseudomonadati</taxon>
        <taxon>Pseudomonadota</taxon>
        <taxon>Gammaproteobacteria</taxon>
        <taxon>Chromatiales</taxon>
        <taxon>Chromatiaceae</taxon>
        <taxon>Nitrosococcus</taxon>
    </lineage>
</organism>
<feature type="transmembrane region" description="Helical" evidence="1">
    <location>
        <begin position="26"/>
        <end position="58"/>
    </location>
</feature>
<keyword evidence="1" id="KW-0472">Membrane</keyword>
<name>A0A4P7C4H7_9GAMM</name>
<proteinExistence type="predicted"/>
<keyword evidence="1" id="KW-1133">Transmembrane helix</keyword>
<dbReference type="KEGG" id="nwr:E3U44_15510"/>
<evidence type="ECO:0000313" key="3">
    <source>
        <dbReference type="Proteomes" id="UP000294325"/>
    </source>
</evidence>
<dbReference type="AlphaFoldDB" id="A0A4P7C4H7"/>
<protein>
    <submittedName>
        <fullName evidence="2">Uncharacterized protein</fullName>
    </submittedName>
</protein>
<keyword evidence="3" id="KW-1185">Reference proteome</keyword>
<sequence>MTGLIEIFFARTALIKAELQQSKVRLFYFIAALILFLLGILFFAGACVLILISIGLALNNVLPLPVVLLITGIIAILFGIILIFMGNVKIR</sequence>
<dbReference type="InterPro" id="IPR009937">
    <property type="entry name" value="Phage_holin_3_6"/>
</dbReference>
<evidence type="ECO:0000256" key="1">
    <source>
        <dbReference type="SAM" id="Phobius"/>
    </source>
</evidence>
<reference evidence="2 3" key="1">
    <citation type="submission" date="2019-03" db="EMBL/GenBank/DDBJ databases">
        <title>The genome sequence of Nitrosococcus wardiae strain D1FHST reveals the archetypal metabolic capacity of ammonia-oxidizing Gammaproteobacteria.</title>
        <authorList>
            <person name="Wang L."/>
            <person name="Lim C.K."/>
            <person name="Hanson T.E."/>
            <person name="Dang H."/>
            <person name="Klotz M.G."/>
        </authorList>
    </citation>
    <scope>NUCLEOTIDE SEQUENCE [LARGE SCALE GENOMIC DNA]</scope>
    <source>
        <strain evidence="2 3">D1FHS</strain>
    </source>
</reference>
<dbReference type="Pfam" id="PF07332">
    <property type="entry name" value="Phage_holin_3_6"/>
    <property type="match status" value="1"/>
</dbReference>
<dbReference type="EMBL" id="CP038033">
    <property type="protein sequence ID" value="QBQ55762.1"/>
    <property type="molecule type" value="Genomic_DNA"/>
</dbReference>
<keyword evidence="1" id="KW-0812">Transmembrane</keyword>
<gene>
    <name evidence="2" type="ORF">E3U44_15510</name>
</gene>
<dbReference type="Proteomes" id="UP000294325">
    <property type="component" value="Chromosome"/>
</dbReference>
<evidence type="ECO:0000313" key="2">
    <source>
        <dbReference type="EMBL" id="QBQ55762.1"/>
    </source>
</evidence>
<feature type="transmembrane region" description="Helical" evidence="1">
    <location>
        <begin position="64"/>
        <end position="85"/>
    </location>
</feature>